<evidence type="ECO:0000256" key="2">
    <source>
        <dbReference type="SAM" id="MobiDB-lite"/>
    </source>
</evidence>
<feature type="compositionally biased region" description="Low complexity" evidence="2">
    <location>
        <begin position="166"/>
        <end position="175"/>
    </location>
</feature>
<feature type="compositionally biased region" description="Acidic residues" evidence="2">
    <location>
        <begin position="131"/>
        <end position="149"/>
    </location>
</feature>
<dbReference type="GO" id="GO:0003677">
    <property type="term" value="F:DNA binding"/>
    <property type="evidence" value="ECO:0007669"/>
    <property type="project" value="UniProtKB-KW"/>
</dbReference>
<dbReference type="OrthoDB" id="9800334at2"/>
<feature type="region of interest" description="Disordered" evidence="2">
    <location>
        <begin position="1"/>
        <end position="38"/>
    </location>
</feature>
<dbReference type="Gene3D" id="1.10.1660.10">
    <property type="match status" value="1"/>
</dbReference>
<dbReference type="Gene3D" id="1.10.1240.10">
    <property type="entry name" value="Methionine synthase domain"/>
    <property type="match status" value="1"/>
</dbReference>
<sequence>MDEPTGEPGGHPEPDTNEAAAVGTGMTTGGLARRLGVSPTTLRSWDRRYGLGPAVRADGRHRRWTPQDVAVLETMCRLTSAGVPPGEAARAAKAGDAAARERSAADGPLRTVLGRPTTHGPSAGNQRNQDDQENQENWEDEGDEGGEGGEGDREKAAADGGGPAAGRGTPASGRRVSGAPDRPSGTVLTAGGRATTGGGRSRAAGPLPLGDVRQECRGLARAAVRLDAPALDSRLTALVERYGLTVAWEEVMMPTLHAVGRKWASSGDRYVEVEHLLSWHISTALRRVTPMSPAGAPDTAQGPVLLACVPGEEHTLPLEALNAGLVERALPTRMLGAAVPAEALVAAVRRLGPAAVVLWAQARSTASLPLARHIAATQWGVRGARRQPTVVLGGPGWAGRSAQGMLRPPSLSEALSVLTARCAHTAPGP</sequence>
<feature type="region of interest" description="Disordered" evidence="2">
    <location>
        <begin position="81"/>
        <end position="209"/>
    </location>
</feature>
<dbReference type="InterPro" id="IPR006158">
    <property type="entry name" value="Cobalamin-bd"/>
</dbReference>
<dbReference type="Proteomes" id="UP000324965">
    <property type="component" value="Unassembled WGS sequence"/>
</dbReference>
<dbReference type="PROSITE" id="PS50937">
    <property type="entry name" value="HTH_MERR_2"/>
    <property type="match status" value="1"/>
</dbReference>
<dbReference type="SUPFAM" id="SSF46955">
    <property type="entry name" value="Putative DNA-binding domain"/>
    <property type="match status" value="1"/>
</dbReference>
<keyword evidence="5" id="KW-1185">Reference proteome</keyword>
<dbReference type="CDD" id="cd01104">
    <property type="entry name" value="HTH_MlrA-CarA"/>
    <property type="match status" value="1"/>
</dbReference>
<dbReference type="InterPro" id="IPR047057">
    <property type="entry name" value="MerR_fam"/>
</dbReference>
<dbReference type="InterPro" id="IPR009061">
    <property type="entry name" value="DNA-bd_dom_put_sf"/>
</dbReference>
<dbReference type="PANTHER" id="PTHR30204">
    <property type="entry name" value="REDOX-CYCLING DRUG-SENSING TRANSCRIPTIONAL ACTIVATOR SOXR"/>
    <property type="match status" value="1"/>
</dbReference>
<accession>A0A5A9ZVA3</accession>
<gene>
    <name evidence="4" type="ORF">FGF04_37205</name>
</gene>
<evidence type="ECO:0000256" key="1">
    <source>
        <dbReference type="ARBA" id="ARBA00023125"/>
    </source>
</evidence>
<feature type="domain" description="HTH merR-type" evidence="3">
    <location>
        <begin position="25"/>
        <end position="94"/>
    </location>
</feature>
<dbReference type="Pfam" id="PF13411">
    <property type="entry name" value="MerR_1"/>
    <property type="match status" value="1"/>
</dbReference>
<feature type="compositionally biased region" description="Low complexity" evidence="2">
    <location>
        <begin position="86"/>
        <end position="97"/>
    </location>
</feature>
<dbReference type="Pfam" id="PF02310">
    <property type="entry name" value="B12-binding"/>
    <property type="match status" value="1"/>
</dbReference>
<reference evidence="4 5" key="1">
    <citation type="submission" date="2019-05" db="EMBL/GenBank/DDBJ databases">
        <authorList>
            <person name="Hariharan J."/>
            <person name="Choudoir M.J."/>
            <person name="Diebold P."/>
            <person name="Panke-Buisse K."/>
            <person name="Buckley D.H."/>
        </authorList>
    </citation>
    <scope>NUCLEOTIDE SEQUENCE [LARGE SCALE GENOMIC DNA]</scope>
    <source>
        <strain evidence="4 5">SUN51</strain>
    </source>
</reference>
<dbReference type="AlphaFoldDB" id="A0A5A9ZVA3"/>
<dbReference type="GO" id="GO:0003700">
    <property type="term" value="F:DNA-binding transcription factor activity"/>
    <property type="evidence" value="ECO:0007669"/>
    <property type="project" value="InterPro"/>
</dbReference>
<evidence type="ECO:0000313" key="5">
    <source>
        <dbReference type="Proteomes" id="UP000324965"/>
    </source>
</evidence>
<feature type="compositionally biased region" description="Low complexity" evidence="2">
    <location>
        <begin position="19"/>
        <end position="32"/>
    </location>
</feature>
<evidence type="ECO:0000313" key="4">
    <source>
        <dbReference type="EMBL" id="KAA0921264.1"/>
    </source>
</evidence>
<dbReference type="InterPro" id="IPR003759">
    <property type="entry name" value="Cbl-bd_cap"/>
</dbReference>
<dbReference type="GO" id="GO:0046872">
    <property type="term" value="F:metal ion binding"/>
    <property type="evidence" value="ECO:0007669"/>
    <property type="project" value="InterPro"/>
</dbReference>
<dbReference type="SMART" id="SM00422">
    <property type="entry name" value="HTH_MERR"/>
    <property type="match status" value="1"/>
</dbReference>
<protein>
    <submittedName>
        <fullName evidence="4">MerR family transcriptional regulator</fullName>
    </submittedName>
</protein>
<dbReference type="Pfam" id="PF02607">
    <property type="entry name" value="B12-binding_2"/>
    <property type="match status" value="1"/>
</dbReference>
<dbReference type="GO" id="GO:0031419">
    <property type="term" value="F:cobalamin binding"/>
    <property type="evidence" value="ECO:0007669"/>
    <property type="project" value="InterPro"/>
</dbReference>
<dbReference type="EMBL" id="VDFC01000087">
    <property type="protein sequence ID" value="KAA0921264.1"/>
    <property type="molecule type" value="Genomic_DNA"/>
</dbReference>
<dbReference type="PANTHER" id="PTHR30204:SF97">
    <property type="entry name" value="MERR FAMILY REGULATORY PROTEIN"/>
    <property type="match status" value="1"/>
</dbReference>
<evidence type="ECO:0000259" key="3">
    <source>
        <dbReference type="PROSITE" id="PS50937"/>
    </source>
</evidence>
<proteinExistence type="predicted"/>
<keyword evidence="1" id="KW-0238">DNA-binding</keyword>
<dbReference type="InterPro" id="IPR000551">
    <property type="entry name" value="MerR-type_HTH_dom"/>
</dbReference>
<comment type="caution">
    <text evidence="4">The sequence shown here is derived from an EMBL/GenBank/DDBJ whole genome shotgun (WGS) entry which is preliminary data.</text>
</comment>
<organism evidence="4 5">
    <name type="scientific">Streptomyces apricus</name>
    <dbReference type="NCBI Taxonomy" id="1828112"/>
    <lineage>
        <taxon>Bacteria</taxon>
        <taxon>Bacillati</taxon>
        <taxon>Actinomycetota</taxon>
        <taxon>Actinomycetes</taxon>
        <taxon>Kitasatosporales</taxon>
        <taxon>Streptomycetaceae</taxon>
        <taxon>Streptomyces</taxon>
    </lineage>
</organism>
<dbReference type="InterPro" id="IPR036594">
    <property type="entry name" value="Meth_synthase_dom"/>
</dbReference>
<name>A0A5A9ZVA3_9ACTN</name>
<dbReference type="Gene3D" id="3.40.50.280">
    <property type="entry name" value="Cobalamin-binding domain"/>
    <property type="match status" value="1"/>
</dbReference>